<evidence type="ECO:0000313" key="2">
    <source>
        <dbReference type="Proteomes" id="UP001178507"/>
    </source>
</evidence>
<evidence type="ECO:0000313" key="1">
    <source>
        <dbReference type="EMBL" id="CAJ1407354.1"/>
    </source>
</evidence>
<gene>
    <name evidence="1" type="ORF">EVOR1521_LOCUS29074</name>
</gene>
<keyword evidence="2" id="KW-1185">Reference proteome</keyword>
<protein>
    <submittedName>
        <fullName evidence="1">Uncharacterized protein</fullName>
    </submittedName>
</protein>
<reference evidence="1" key="1">
    <citation type="submission" date="2023-08" db="EMBL/GenBank/DDBJ databases">
        <authorList>
            <person name="Chen Y."/>
            <person name="Shah S."/>
            <person name="Dougan E. K."/>
            <person name="Thang M."/>
            <person name="Chan C."/>
        </authorList>
    </citation>
    <scope>NUCLEOTIDE SEQUENCE</scope>
</reference>
<proteinExistence type="predicted"/>
<dbReference type="Proteomes" id="UP001178507">
    <property type="component" value="Unassembled WGS sequence"/>
</dbReference>
<organism evidence="1 2">
    <name type="scientific">Effrenium voratum</name>
    <dbReference type="NCBI Taxonomy" id="2562239"/>
    <lineage>
        <taxon>Eukaryota</taxon>
        <taxon>Sar</taxon>
        <taxon>Alveolata</taxon>
        <taxon>Dinophyceae</taxon>
        <taxon>Suessiales</taxon>
        <taxon>Symbiodiniaceae</taxon>
        <taxon>Effrenium</taxon>
    </lineage>
</organism>
<sequence length="103" mass="11382">MEAAGGPELIKTLGFLGAEAASTEPIKAQFMQQVVKEATACQVLLHEREAQEEDKSIQETWADALCVDERSGANHLVKVYRRMVTFSEAALKEAKEGMEELDQ</sequence>
<accession>A0AA36JKI4</accession>
<dbReference type="EMBL" id="CAUJNA010003669">
    <property type="protein sequence ID" value="CAJ1407354.1"/>
    <property type="molecule type" value="Genomic_DNA"/>
</dbReference>
<comment type="caution">
    <text evidence="1">The sequence shown here is derived from an EMBL/GenBank/DDBJ whole genome shotgun (WGS) entry which is preliminary data.</text>
</comment>
<name>A0AA36JKI4_9DINO</name>
<dbReference type="AlphaFoldDB" id="A0AA36JKI4"/>